<accession>A0ABX7QG62</accession>
<dbReference type="Proteomes" id="UP000663440">
    <property type="component" value="Chromosome"/>
</dbReference>
<organism evidence="1 2">
    <name type="scientific">Flavobacterium endoglycinae</name>
    <dbReference type="NCBI Taxonomy" id="2816357"/>
    <lineage>
        <taxon>Bacteria</taxon>
        <taxon>Pseudomonadati</taxon>
        <taxon>Bacteroidota</taxon>
        <taxon>Flavobacteriia</taxon>
        <taxon>Flavobacteriales</taxon>
        <taxon>Flavobacteriaceae</taxon>
        <taxon>Flavobacterium</taxon>
    </lineage>
</organism>
<gene>
    <name evidence="1" type="ORF">J0383_03805</name>
</gene>
<protein>
    <submittedName>
        <fullName evidence="1">Uncharacterized protein</fullName>
    </submittedName>
</protein>
<sequence length="99" mass="11533">MEEKLEKRINDLLKFAANVNYFTKLKPNLKDHNSLKTDLTITCYNELMQTIFSLIRTSIKILQNEESQTAIDAMLLLEIAVQLLPNDEMELLDELHKIL</sequence>
<proteinExistence type="predicted"/>
<dbReference type="RefSeq" id="WP_207297121.1">
    <property type="nucleotide sequence ID" value="NZ_CP071448.1"/>
</dbReference>
<keyword evidence="2" id="KW-1185">Reference proteome</keyword>
<evidence type="ECO:0000313" key="1">
    <source>
        <dbReference type="EMBL" id="QSW89947.1"/>
    </source>
</evidence>
<dbReference type="EMBL" id="CP071448">
    <property type="protein sequence ID" value="QSW89947.1"/>
    <property type="molecule type" value="Genomic_DNA"/>
</dbReference>
<evidence type="ECO:0000313" key="2">
    <source>
        <dbReference type="Proteomes" id="UP000663440"/>
    </source>
</evidence>
<name>A0ABX7QG62_9FLAO</name>
<reference evidence="1 2" key="1">
    <citation type="submission" date="2021-03" db="EMBL/GenBank/DDBJ databases">
        <title>Flavobacterium kribbensis sp. nov, an endophytic bacteria, isolated from soybean.</title>
        <authorList>
            <person name="Lee J."/>
            <person name="Seo J."/>
        </authorList>
    </citation>
    <scope>NUCLEOTIDE SEQUENCE [LARGE SCALE GENOMIC DNA]</scope>
    <source>
        <strain evidence="1 2">BB8</strain>
    </source>
</reference>